<reference evidence="2 3" key="1">
    <citation type="submission" date="2020-05" db="EMBL/GenBank/DDBJ databases">
        <title>FDA dAtabase for Regulatory Grade micrObial Sequences (FDA-ARGOS): Supporting development and validation of Infectious Disease Dx tests.</title>
        <authorList>
            <person name="Sproer C."/>
            <person name="Gronow S."/>
            <person name="Severitt S."/>
            <person name="Schroder I."/>
            <person name="Tallon L."/>
            <person name="Sadzewicz L."/>
            <person name="Zhao X."/>
            <person name="Vavikolanu K."/>
            <person name="Mehta A."/>
            <person name="Aluvathingal J."/>
            <person name="Nadendla S."/>
            <person name="Myers T."/>
            <person name="Yan Y."/>
            <person name="Sichtig H."/>
        </authorList>
    </citation>
    <scope>NUCLEOTIDE SEQUENCE [LARGE SCALE GENOMIC DNA]</scope>
    <source>
        <strain evidence="2 3">FDAARGOS_790</strain>
    </source>
</reference>
<name>A0A7D4E0K1_9BURK</name>
<dbReference type="EMBL" id="CP053985">
    <property type="protein sequence ID" value="QKH35949.1"/>
    <property type="molecule type" value="Genomic_DNA"/>
</dbReference>
<dbReference type="AlphaFoldDB" id="A0A7D4E0K1"/>
<feature type="transmembrane region" description="Helical" evidence="1">
    <location>
        <begin position="405"/>
        <end position="424"/>
    </location>
</feature>
<feature type="transmembrane region" description="Helical" evidence="1">
    <location>
        <begin position="436"/>
        <end position="455"/>
    </location>
</feature>
<keyword evidence="1" id="KW-1133">Transmembrane helix</keyword>
<keyword evidence="3" id="KW-1185">Reference proteome</keyword>
<gene>
    <name evidence="2" type="ORF">FOC84_13755</name>
</gene>
<dbReference type="RefSeq" id="WP_173144879.1">
    <property type="nucleotide sequence ID" value="NZ_CP053985.1"/>
</dbReference>
<organism evidence="2 3">
    <name type="scientific">Achromobacter pestifer</name>
    <dbReference type="NCBI Taxonomy" id="1353889"/>
    <lineage>
        <taxon>Bacteria</taxon>
        <taxon>Pseudomonadati</taxon>
        <taxon>Pseudomonadota</taxon>
        <taxon>Betaproteobacteria</taxon>
        <taxon>Burkholderiales</taxon>
        <taxon>Alcaligenaceae</taxon>
        <taxon>Achromobacter</taxon>
    </lineage>
</organism>
<feature type="transmembrane region" description="Helical" evidence="1">
    <location>
        <begin position="177"/>
        <end position="195"/>
    </location>
</feature>
<proteinExistence type="predicted"/>
<keyword evidence="1" id="KW-0812">Transmembrane</keyword>
<dbReference type="KEGG" id="apes:FOC84_13755"/>
<dbReference type="Proteomes" id="UP000500970">
    <property type="component" value="Chromosome"/>
</dbReference>
<evidence type="ECO:0000313" key="3">
    <source>
        <dbReference type="Proteomes" id="UP000500970"/>
    </source>
</evidence>
<keyword evidence="1" id="KW-0472">Membrane</keyword>
<feature type="transmembrane region" description="Helical" evidence="1">
    <location>
        <begin position="378"/>
        <end position="398"/>
    </location>
</feature>
<protein>
    <recommendedName>
        <fullName evidence="4">Oligosaccharide repeat unit polymerase</fullName>
    </recommendedName>
</protein>
<feature type="transmembrane region" description="Helical" evidence="1">
    <location>
        <begin position="230"/>
        <end position="248"/>
    </location>
</feature>
<feature type="transmembrane region" description="Helical" evidence="1">
    <location>
        <begin position="201"/>
        <end position="218"/>
    </location>
</feature>
<feature type="transmembrane region" description="Helical" evidence="1">
    <location>
        <begin position="140"/>
        <end position="165"/>
    </location>
</feature>
<feature type="transmembrane region" description="Helical" evidence="1">
    <location>
        <begin position="62"/>
        <end position="81"/>
    </location>
</feature>
<evidence type="ECO:0000256" key="1">
    <source>
        <dbReference type="SAM" id="Phobius"/>
    </source>
</evidence>
<accession>A0A7D4E0K1</accession>
<evidence type="ECO:0008006" key="4">
    <source>
        <dbReference type="Google" id="ProtNLM"/>
    </source>
</evidence>
<evidence type="ECO:0000313" key="2">
    <source>
        <dbReference type="EMBL" id="QKH35949.1"/>
    </source>
</evidence>
<feature type="transmembrane region" description="Helical" evidence="1">
    <location>
        <begin position="102"/>
        <end position="120"/>
    </location>
</feature>
<sequence length="469" mass="52118">MKNDTLRPWIIRNMSPVIFLAAFFLTVVLGNLLFATPFGREQLQKIPSYAIIYNFPTIFTPLYWLLLFLPFLMTPIVVILVRRYLEKPVHRLCARVPEIRRIDYLVITGLALGHVGYHLWKANAFSLYGTGTDAVSSVEIRFQILSGLRFWTMAVLMSILPFLAVYAQIRWIRSSALFWKVTTVVVASLVALYMVLLNMKWPFLVFAAALILTVFAHSQKRPYIKAGIGTIALFATYLVISSHVFRYADSSSNAPPPELAAPSVIAPETSAPGTPPRTLPEVRPDKGVLSEALDTPKLAFTRAPETLFSGLTRMAILYPFYYQVFTEEGYVCGGILAQARMGPACRPSTYIYTRVFGRDGFEGRGTAPAAVHISGYSLGGWPIALFAMVCASMVMALITCLPITASATVGAFGIMGAVAGYHFSQVPGEGPIFYDHGLIWTLIPVVIYSILRWIFRDKRSEKRGLPESM</sequence>